<dbReference type="EMBL" id="CP064791">
    <property type="protein sequence ID" value="QSG16130.1"/>
    <property type="molecule type" value="Genomic_DNA"/>
</dbReference>
<dbReference type="AlphaFoldDB" id="A0A897NNN4"/>
<dbReference type="GO" id="GO:0005524">
    <property type="term" value="F:ATP binding"/>
    <property type="evidence" value="ECO:0007669"/>
    <property type="project" value="UniProtKB-KW"/>
</dbReference>
<gene>
    <name evidence="9" type="primary">rCL1</name>
    <name evidence="5" type="synonym">rtcA</name>
    <name evidence="9" type="ORF">HSEST_2620</name>
</gene>
<accession>A0A897NNN4</accession>
<evidence type="ECO:0000256" key="3">
    <source>
        <dbReference type="ARBA" id="ARBA00022598"/>
    </source>
</evidence>
<dbReference type="SUPFAM" id="SSF55205">
    <property type="entry name" value="EPT/RTPC-like"/>
    <property type="match status" value="1"/>
</dbReference>
<evidence type="ECO:0000256" key="2">
    <source>
        <dbReference type="ARBA" id="ARBA00021428"/>
    </source>
</evidence>
<evidence type="ECO:0000259" key="8">
    <source>
        <dbReference type="Pfam" id="PF05189"/>
    </source>
</evidence>
<feature type="domain" description="RNA 3'-terminal phosphate cyclase" evidence="7">
    <location>
        <begin position="8"/>
        <end position="318"/>
    </location>
</feature>
<feature type="binding site" evidence="5">
    <location>
        <begin position="283"/>
        <end position="287"/>
    </location>
    <ligand>
        <name>ATP</name>
        <dbReference type="ChEBI" id="CHEBI:30616"/>
    </ligand>
</feature>
<keyword evidence="5" id="KW-0963">Cytoplasm</keyword>
<dbReference type="PANTHER" id="PTHR11096">
    <property type="entry name" value="RNA 3' TERMINAL PHOSPHATE CYCLASE"/>
    <property type="match status" value="1"/>
</dbReference>
<dbReference type="NCBIfam" id="TIGR03399">
    <property type="entry name" value="RNA_3prim_cycl"/>
    <property type="match status" value="1"/>
</dbReference>
<comment type="function">
    <text evidence="5">Catalyzes the conversion of 3'-phosphate to a 2',3'-cyclic phosphodiester at the end of RNA. The mechanism of action of the enzyme occurs in 3 steps: (A) adenylation of the enzyme by ATP; (B) transfer of adenylate to an RNA-N3'P to produce RNA-N3'PP5'A; (C) and attack of the adjacent 2'-hydroxyl on the 3'-phosphorus in the diester linkage to produce the cyclic end product. The biological role of this enzyme is unknown but it is likely to function in some aspects of cellular RNA processing.</text>
</comment>
<evidence type="ECO:0000259" key="7">
    <source>
        <dbReference type="Pfam" id="PF01137"/>
    </source>
</evidence>
<comment type="similarity">
    <text evidence="1 5">Belongs to the RNA 3'-terminal cyclase family. Type 1 subfamily.</text>
</comment>
<dbReference type="Pfam" id="PF05189">
    <property type="entry name" value="RTC_insert"/>
    <property type="match status" value="1"/>
</dbReference>
<dbReference type="InterPro" id="IPR013791">
    <property type="entry name" value="RNA3'-term_phos_cycl_insert"/>
</dbReference>
<dbReference type="Gene3D" id="3.65.10.20">
    <property type="entry name" value="RNA 3'-terminal phosphate cyclase domain"/>
    <property type="match status" value="1"/>
</dbReference>
<evidence type="ECO:0000256" key="5">
    <source>
        <dbReference type="HAMAP-Rule" id="MF_00200"/>
    </source>
</evidence>
<evidence type="ECO:0000313" key="9">
    <source>
        <dbReference type="EMBL" id="QSG16130.1"/>
    </source>
</evidence>
<dbReference type="Proteomes" id="UP000663292">
    <property type="component" value="Chromosome"/>
</dbReference>
<feature type="domain" description="RNA 3'-terminal phosphate cyclase insert" evidence="8">
    <location>
        <begin position="178"/>
        <end position="270"/>
    </location>
</feature>
<dbReference type="InterPro" id="IPR023797">
    <property type="entry name" value="RNA3'_phos_cyclase_dom"/>
</dbReference>
<feature type="binding site" evidence="5">
    <location>
        <position position="98"/>
    </location>
    <ligand>
        <name>ATP</name>
        <dbReference type="ChEBI" id="CHEBI:30616"/>
    </ligand>
</feature>
<dbReference type="GO" id="GO:0006396">
    <property type="term" value="P:RNA processing"/>
    <property type="evidence" value="ECO:0007669"/>
    <property type="project" value="UniProtKB-UniRule"/>
</dbReference>
<dbReference type="SUPFAM" id="SSF52913">
    <property type="entry name" value="RNA 3'-terminal phosphate cyclase, RPTC, insert domain"/>
    <property type="match status" value="1"/>
</dbReference>
<evidence type="ECO:0000313" key="10">
    <source>
        <dbReference type="Proteomes" id="UP000663292"/>
    </source>
</evidence>
<dbReference type="GO" id="GO:0003963">
    <property type="term" value="F:RNA-3'-phosphate cyclase activity"/>
    <property type="evidence" value="ECO:0007669"/>
    <property type="project" value="UniProtKB-UniRule"/>
</dbReference>
<dbReference type="NCBIfam" id="NF003246">
    <property type="entry name" value="PRK04204.1-2"/>
    <property type="match status" value="1"/>
</dbReference>
<dbReference type="HAMAP" id="MF_00200">
    <property type="entry name" value="RTC"/>
    <property type="match status" value="1"/>
</dbReference>
<dbReference type="Gene3D" id="3.30.360.20">
    <property type="entry name" value="RNA 3'-terminal phosphate cyclase, insert domain"/>
    <property type="match status" value="1"/>
</dbReference>
<keyword evidence="4 5" id="KW-0547">Nucleotide-binding</keyword>
<dbReference type="InterPro" id="IPR036553">
    <property type="entry name" value="RPTC_insert"/>
</dbReference>
<reference evidence="9 10" key="1">
    <citation type="submission" date="2020-11" db="EMBL/GenBank/DDBJ databases">
        <title>Carbohydrate-dependent, anaerobic sulfur respiration: A novel catabolism in halophilic archaea.</title>
        <authorList>
            <person name="Sorokin D.Y."/>
            <person name="Messina E."/>
            <person name="Smedile F."/>
            <person name="La Cono V."/>
            <person name="Hallsworth J.E."/>
            <person name="Yakimov M.M."/>
        </authorList>
    </citation>
    <scope>NUCLEOTIDE SEQUENCE [LARGE SCALE GENOMIC DNA]</scope>
    <source>
        <strain evidence="9 10">HSR-Est</strain>
    </source>
</reference>
<keyword evidence="5" id="KW-0067">ATP-binding</keyword>
<dbReference type="InterPro" id="IPR000228">
    <property type="entry name" value="RNA3'_term_phos_cyc"/>
</dbReference>
<name>A0A897NNN4_9EURY</name>
<comment type="subcellular location">
    <subcellularLocation>
        <location evidence="5">Cytoplasm</location>
    </subcellularLocation>
</comment>
<organism evidence="9 10">
    <name type="scientific">Halapricum desulfuricans</name>
    <dbReference type="NCBI Taxonomy" id="2841257"/>
    <lineage>
        <taxon>Archaea</taxon>
        <taxon>Methanobacteriati</taxon>
        <taxon>Methanobacteriota</taxon>
        <taxon>Stenosarchaea group</taxon>
        <taxon>Halobacteria</taxon>
        <taxon>Halobacteriales</taxon>
        <taxon>Haloarculaceae</taxon>
        <taxon>Halapricum</taxon>
    </lineage>
</organism>
<dbReference type="EC" id="6.5.1.4" evidence="5 6"/>
<feature type="active site" description="Tele-AMP-histidine intermediate" evidence="5">
    <location>
        <position position="307"/>
    </location>
</feature>
<dbReference type="Pfam" id="PF01137">
    <property type="entry name" value="RTC"/>
    <property type="match status" value="1"/>
</dbReference>
<comment type="catalytic activity">
    <reaction evidence="5">
        <text>a 3'-end 3'-phospho-ribonucleotide-RNA + ATP = a 3'-end 2',3'-cyclophospho-ribonucleotide-RNA + AMP + diphosphate</text>
        <dbReference type="Rhea" id="RHEA:23976"/>
        <dbReference type="Rhea" id="RHEA-COMP:10463"/>
        <dbReference type="Rhea" id="RHEA-COMP:10464"/>
        <dbReference type="ChEBI" id="CHEBI:30616"/>
        <dbReference type="ChEBI" id="CHEBI:33019"/>
        <dbReference type="ChEBI" id="CHEBI:83062"/>
        <dbReference type="ChEBI" id="CHEBI:83064"/>
        <dbReference type="ChEBI" id="CHEBI:456215"/>
        <dbReference type="EC" id="6.5.1.4"/>
    </reaction>
</comment>
<dbReference type="PANTHER" id="PTHR11096:SF0">
    <property type="entry name" value="RNA 3'-TERMINAL PHOSPHATE CYCLASE"/>
    <property type="match status" value="1"/>
</dbReference>
<keyword evidence="10" id="KW-1185">Reference proteome</keyword>
<dbReference type="InterPro" id="IPR013792">
    <property type="entry name" value="RNA3'P_cycl/enolpyr_Trfase_a/b"/>
</dbReference>
<dbReference type="InterPro" id="IPR017770">
    <property type="entry name" value="RNA3'_term_phos_cyc_type_1"/>
</dbReference>
<evidence type="ECO:0000256" key="6">
    <source>
        <dbReference type="NCBIfam" id="TIGR03399"/>
    </source>
</evidence>
<dbReference type="PIRSF" id="PIRSF005378">
    <property type="entry name" value="RNA3'_term_phos_cycl_euk"/>
    <property type="match status" value="1"/>
</dbReference>
<evidence type="ECO:0000256" key="4">
    <source>
        <dbReference type="ARBA" id="ARBA00022741"/>
    </source>
</evidence>
<proteinExistence type="inferred from homology"/>
<keyword evidence="3 5" id="KW-0436">Ligase</keyword>
<dbReference type="InterPro" id="IPR037136">
    <property type="entry name" value="RNA3'_phos_cyclase_dom_sf"/>
</dbReference>
<dbReference type="GO" id="GO:0005737">
    <property type="term" value="C:cytoplasm"/>
    <property type="evidence" value="ECO:0007669"/>
    <property type="project" value="UniProtKB-SubCell"/>
</dbReference>
<protein>
    <recommendedName>
        <fullName evidence="2 5">RNA 3'-terminal phosphate cyclase</fullName>
        <shortName evidence="5">RNA cyclase</shortName>
        <shortName evidence="5">RNA-3'-phosphate cyclase</shortName>
        <ecNumber evidence="5 6">6.5.1.4</ecNumber>
    </recommendedName>
</protein>
<sequence>MLTIDGSNGGGQLLRTGLALAVRTDTPLRFESIRGSRPDPGLRPQHLAAVELLADYCDADLEGARLDSETLVFEPGESRTQTLSADIPTAGSATLLLDAVLPLATAIDAPLTVTATGGTDVKWSPPVAYVRHVKLPLLARFGLDAALERSSVGYYPAGGGEVTFRLSPSSLSPIELDERGSLAAVDVYSKASTDLEDSDVADRQADRASDRLDAADVPLGERAVEYVETDSTGSSITVRARYDRTLAGFDALGEPGRPSETVADMAVDDFERFHGTRAAVDRHMADQLLVFLALAGGRIAIPEATDHVRTHRSLLAEFGYDVSLESEGGTVTLTSSGDSAD</sequence>
<evidence type="ECO:0000256" key="1">
    <source>
        <dbReference type="ARBA" id="ARBA00009206"/>
    </source>
</evidence>